<keyword evidence="3" id="KW-1185">Reference proteome</keyword>
<protein>
    <recommendedName>
        <fullName evidence="1">Peptidase S8/S53 domain-containing protein</fullName>
    </recommendedName>
</protein>
<evidence type="ECO:0000313" key="3">
    <source>
        <dbReference type="Proteomes" id="UP000005467"/>
    </source>
</evidence>
<dbReference type="Proteomes" id="UP000005467">
    <property type="component" value="Unassembled WGS sequence"/>
</dbReference>
<dbReference type="GO" id="GO:0006508">
    <property type="term" value="P:proteolysis"/>
    <property type="evidence" value="ECO:0007669"/>
    <property type="project" value="InterPro"/>
</dbReference>
<gene>
    <name evidence="2" type="ORF">HMPREF0027_0566</name>
</gene>
<reference evidence="2 3" key="1">
    <citation type="submission" date="2011-01" db="EMBL/GenBank/DDBJ databases">
        <authorList>
            <person name="Muzny D."/>
            <person name="Qin X."/>
            <person name="Deng J."/>
            <person name="Jiang H."/>
            <person name="Liu Y."/>
            <person name="Qu J."/>
            <person name="Song X.-Z."/>
            <person name="Zhang L."/>
            <person name="Thornton R."/>
            <person name="Coyle M."/>
            <person name="Francisco L."/>
            <person name="Jackson L."/>
            <person name="Javaid M."/>
            <person name="Korchina V."/>
            <person name="Kovar C."/>
            <person name="Mata R."/>
            <person name="Mathew T."/>
            <person name="Ngo R."/>
            <person name="Nguyen L."/>
            <person name="Nguyen N."/>
            <person name="Okwuonu G."/>
            <person name="Ongeri F."/>
            <person name="Pham C."/>
            <person name="Simmons D."/>
            <person name="Wilczek-Boney K."/>
            <person name="Hale W."/>
            <person name="Jakkamsetti A."/>
            <person name="Pham P."/>
            <person name="Ruth R."/>
            <person name="San Lucas F."/>
            <person name="Warren J."/>
            <person name="Zhang J."/>
            <person name="Zhao Z."/>
            <person name="Zhou C."/>
            <person name="Zhu D."/>
            <person name="Lee S."/>
            <person name="Bess C."/>
            <person name="Blankenburg K."/>
            <person name="Forbes L."/>
            <person name="Fu Q."/>
            <person name="Gubbala S."/>
            <person name="Hirani K."/>
            <person name="Jayaseelan J.C."/>
            <person name="Lara F."/>
            <person name="Munidasa M."/>
            <person name="Palculict T."/>
            <person name="Patil S."/>
            <person name="Pu L.-L."/>
            <person name="Saada N."/>
            <person name="Tang L."/>
            <person name="Weissenberger G."/>
            <person name="Zhu Y."/>
            <person name="Hemphill L."/>
            <person name="Shang Y."/>
            <person name="Youmans B."/>
            <person name="Ayvaz T."/>
            <person name="Ross M."/>
            <person name="Santibanez J."/>
            <person name="Aqrawi P."/>
            <person name="Gross S."/>
            <person name="Joshi V."/>
            <person name="Fowler G."/>
            <person name="Nazareth L."/>
            <person name="Reid J."/>
            <person name="Worley K."/>
            <person name="Petrosino J."/>
            <person name="Highlander S."/>
            <person name="Gibbs R."/>
        </authorList>
    </citation>
    <scope>NUCLEOTIDE SEQUENCE [LARGE SCALE GENOMIC DNA]</scope>
    <source>
        <strain evidence="2 3">ATCC 25976</strain>
    </source>
</reference>
<organism evidence="2 3">
    <name type="scientific">Actinobacillus ureae ATCC 25976</name>
    <dbReference type="NCBI Taxonomy" id="887324"/>
    <lineage>
        <taxon>Bacteria</taxon>
        <taxon>Pseudomonadati</taxon>
        <taxon>Pseudomonadota</taxon>
        <taxon>Gammaproteobacteria</taxon>
        <taxon>Pasteurellales</taxon>
        <taxon>Pasteurellaceae</taxon>
        <taxon>Actinobacillus</taxon>
    </lineage>
</organism>
<name>E8KFE9_9PAST</name>
<dbReference type="InterPro" id="IPR036852">
    <property type="entry name" value="Peptidase_S8/S53_dom_sf"/>
</dbReference>
<evidence type="ECO:0000259" key="1">
    <source>
        <dbReference type="Pfam" id="PF00082"/>
    </source>
</evidence>
<comment type="caution">
    <text evidence="2">The sequence shown here is derived from an EMBL/GenBank/DDBJ whole genome shotgun (WGS) entry which is preliminary data.</text>
</comment>
<dbReference type="GO" id="GO:0004252">
    <property type="term" value="F:serine-type endopeptidase activity"/>
    <property type="evidence" value="ECO:0007669"/>
    <property type="project" value="InterPro"/>
</dbReference>
<feature type="domain" description="Peptidase S8/S53" evidence="1">
    <location>
        <begin position="3"/>
        <end position="109"/>
    </location>
</feature>
<sequence length="135" mass="14706">MDGSGVIVCILDSGFKNYMMANDIEKKFGDRAEIIETGRSAPSSATHGIMVAEMVGGGTSNNGIAPKVKLLLADITRTTANGTGLSASASFYNDLWNRGARIFNQSYGIPKPLTYFNNDSRSMYYYCCEPLKLRI</sequence>
<dbReference type="RefSeq" id="WP_005622007.1">
    <property type="nucleotide sequence ID" value="NZ_GL831080.1"/>
</dbReference>
<dbReference type="InterPro" id="IPR000209">
    <property type="entry name" value="Peptidase_S8/S53_dom"/>
</dbReference>
<dbReference type="SUPFAM" id="SSF52743">
    <property type="entry name" value="Subtilisin-like"/>
    <property type="match status" value="1"/>
</dbReference>
<dbReference type="HOGENOM" id="CLU_1881340_0_0_6"/>
<proteinExistence type="predicted"/>
<dbReference type="Gene3D" id="3.40.50.200">
    <property type="entry name" value="Peptidase S8/S53 domain"/>
    <property type="match status" value="1"/>
</dbReference>
<accession>E8KFE9</accession>
<evidence type="ECO:0000313" key="2">
    <source>
        <dbReference type="EMBL" id="EFX92381.1"/>
    </source>
</evidence>
<dbReference type="EMBL" id="AEVG01000039">
    <property type="protein sequence ID" value="EFX92381.1"/>
    <property type="molecule type" value="Genomic_DNA"/>
</dbReference>
<dbReference type="AlphaFoldDB" id="E8KFE9"/>
<dbReference type="Pfam" id="PF00082">
    <property type="entry name" value="Peptidase_S8"/>
    <property type="match status" value="1"/>
</dbReference>